<dbReference type="OrthoDB" id="6019072at2759"/>
<organism evidence="5 6">
    <name type="scientific">Paramuricea clavata</name>
    <name type="common">Red gorgonian</name>
    <name type="synonym">Violescent sea-whip</name>
    <dbReference type="NCBI Taxonomy" id="317549"/>
    <lineage>
        <taxon>Eukaryota</taxon>
        <taxon>Metazoa</taxon>
        <taxon>Cnidaria</taxon>
        <taxon>Anthozoa</taxon>
        <taxon>Octocorallia</taxon>
        <taxon>Malacalcyonacea</taxon>
        <taxon>Plexauridae</taxon>
        <taxon>Paramuricea</taxon>
    </lineage>
</organism>
<name>A0A7D9DMG4_PARCT</name>
<evidence type="ECO:0000313" key="5">
    <source>
        <dbReference type="EMBL" id="CAB3988347.1"/>
    </source>
</evidence>
<dbReference type="InterPro" id="IPR008905">
    <property type="entry name" value="EIF3C_N_dom"/>
</dbReference>
<dbReference type="GO" id="GO:0003743">
    <property type="term" value="F:translation initiation factor activity"/>
    <property type="evidence" value="ECO:0007669"/>
    <property type="project" value="UniProtKB-KW"/>
</dbReference>
<dbReference type="InterPro" id="IPR027516">
    <property type="entry name" value="EIF3C"/>
</dbReference>
<dbReference type="PANTHER" id="PTHR13937">
    <property type="entry name" value="EUKARYOTIC TRANSLATION INITATION FACTOR 3, SUBUNIT 8 EIF3S8 -RELATED"/>
    <property type="match status" value="1"/>
</dbReference>
<evidence type="ECO:0000256" key="3">
    <source>
        <dbReference type="ARBA" id="ARBA00022917"/>
    </source>
</evidence>
<protein>
    <submittedName>
        <fullName evidence="5">Eukaryotic translation initiation factor 3 subunit C-like isoform X1</fullName>
    </submittedName>
</protein>
<dbReference type="GO" id="GO:0005852">
    <property type="term" value="C:eukaryotic translation initiation factor 3 complex"/>
    <property type="evidence" value="ECO:0007669"/>
    <property type="project" value="InterPro"/>
</dbReference>
<feature type="compositionally biased region" description="Basic and acidic residues" evidence="4">
    <location>
        <begin position="154"/>
        <end position="165"/>
    </location>
</feature>
<evidence type="ECO:0000256" key="2">
    <source>
        <dbReference type="ARBA" id="ARBA00022540"/>
    </source>
</evidence>
<evidence type="ECO:0000313" key="6">
    <source>
        <dbReference type="Proteomes" id="UP001152795"/>
    </source>
</evidence>
<accession>A0A7D9DMG4</accession>
<keyword evidence="6" id="KW-1185">Reference proteome</keyword>
<feature type="compositionally biased region" description="Acidic residues" evidence="4">
    <location>
        <begin position="166"/>
        <end position="186"/>
    </location>
</feature>
<sequence length="312" mass="35592">MSRFFTARSSGSEDESSDDAQVIVQKPAATVASRAHFLFSDEEDEDTKRVVRSQKDKRFDEISSITKQLKNHKKIKDMSKILTEFENLGRAFTKAKNVVDKEGIPTMFIKCLVELEDFIKENWEDAEGRKKLSKLNAKALTALRQKVKKYNKTFENDIEKYRENPQDSEGEEEEEEKSEDSEDEADGIAVPSKPEPQAVKVDKDEDSDSDDYDSDYIAESSSGSDSELDIPQGGKVTASMFLKRDKNEDEEKIKEKKLNKKKQAKQKMKEDVEEEDEGAGWEEVKSSHSTVREKLFKLTLFILDISVLNCSS</sequence>
<dbReference type="GO" id="GO:0031369">
    <property type="term" value="F:translation initiation factor binding"/>
    <property type="evidence" value="ECO:0007669"/>
    <property type="project" value="InterPro"/>
</dbReference>
<proteinExistence type="predicted"/>
<feature type="region of interest" description="Disordered" evidence="4">
    <location>
        <begin position="154"/>
        <end position="286"/>
    </location>
</feature>
<feature type="compositionally biased region" description="Basic residues" evidence="4">
    <location>
        <begin position="257"/>
        <end position="266"/>
    </location>
</feature>
<dbReference type="Proteomes" id="UP001152795">
    <property type="component" value="Unassembled WGS sequence"/>
</dbReference>
<keyword evidence="2 5" id="KW-0396">Initiation factor</keyword>
<keyword evidence="3" id="KW-0648">Protein biosynthesis</keyword>
<dbReference type="AlphaFoldDB" id="A0A7D9DMG4"/>
<evidence type="ECO:0000256" key="1">
    <source>
        <dbReference type="ARBA" id="ARBA00022490"/>
    </source>
</evidence>
<reference evidence="5" key="1">
    <citation type="submission" date="2020-04" db="EMBL/GenBank/DDBJ databases">
        <authorList>
            <person name="Alioto T."/>
            <person name="Alioto T."/>
            <person name="Gomez Garrido J."/>
        </authorList>
    </citation>
    <scope>NUCLEOTIDE SEQUENCE</scope>
    <source>
        <strain evidence="5">A484AB</strain>
    </source>
</reference>
<dbReference type="PANTHER" id="PTHR13937:SF0">
    <property type="entry name" value="EUKARYOTIC TRANSLATION INITIATION FACTOR 3 SUBUNIT C-RELATED"/>
    <property type="match status" value="1"/>
</dbReference>
<keyword evidence="1" id="KW-0963">Cytoplasm</keyword>
<feature type="region of interest" description="Disordered" evidence="4">
    <location>
        <begin position="1"/>
        <end position="20"/>
    </location>
</feature>
<feature type="compositionally biased region" description="Acidic residues" evidence="4">
    <location>
        <begin position="271"/>
        <end position="280"/>
    </location>
</feature>
<dbReference type="GO" id="GO:0003723">
    <property type="term" value="F:RNA binding"/>
    <property type="evidence" value="ECO:0007669"/>
    <property type="project" value="InterPro"/>
</dbReference>
<evidence type="ECO:0000256" key="4">
    <source>
        <dbReference type="SAM" id="MobiDB-lite"/>
    </source>
</evidence>
<dbReference type="EMBL" id="CACRXK020001309">
    <property type="protein sequence ID" value="CAB3988347.1"/>
    <property type="molecule type" value="Genomic_DNA"/>
</dbReference>
<dbReference type="Pfam" id="PF05470">
    <property type="entry name" value="eIF-3c_N"/>
    <property type="match status" value="1"/>
</dbReference>
<comment type="caution">
    <text evidence="5">The sequence shown here is derived from an EMBL/GenBank/DDBJ whole genome shotgun (WGS) entry which is preliminary data.</text>
</comment>
<gene>
    <name evidence="5" type="ORF">PACLA_8A084962</name>
</gene>
<feature type="compositionally biased region" description="Basic and acidic residues" evidence="4">
    <location>
        <begin position="242"/>
        <end position="256"/>
    </location>
</feature>
<feature type="compositionally biased region" description="Acidic residues" evidence="4">
    <location>
        <begin position="204"/>
        <end position="216"/>
    </location>
</feature>